<dbReference type="Gene3D" id="3.30.1490.300">
    <property type="match status" value="1"/>
</dbReference>
<dbReference type="RefSeq" id="WP_158740860.1">
    <property type="nucleotide sequence ID" value="NZ_JAFBEP010000012.1"/>
</dbReference>
<proteinExistence type="predicted"/>
<dbReference type="NCBIfam" id="TIGR01175">
    <property type="entry name" value="pilM"/>
    <property type="match status" value="1"/>
</dbReference>
<dbReference type="PANTHER" id="PTHR32432">
    <property type="entry name" value="CELL DIVISION PROTEIN FTSA-RELATED"/>
    <property type="match status" value="1"/>
</dbReference>
<dbReference type="InterPro" id="IPR005883">
    <property type="entry name" value="PilM"/>
</dbReference>
<dbReference type="EMBL" id="WSLF01000009">
    <property type="protein sequence ID" value="KAE9633154.1"/>
    <property type="molecule type" value="Genomic_DNA"/>
</dbReference>
<dbReference type="PANTHER" id="PTHR32432:SF3">
    <property type="entry name" value="ETHANOLAMINE UTILIZATION PROTEIN EUTJ"/>
    <property type="match status" value="1"/>
</dbReference>
<organism evidence="1 2">
    <name type="scientific">Defluviitalea raffinosedens</name>
    <dbReference type="NCBI Taxonomy" id="1450156"/>
    <lineage>
        <taxon>Bacteria</taxon>
        <taxon>Bacillati</taxon>
        <taxon>Bacillota</taxon>
        <taxon>Clostridia</taxon>
        <taxon>Lachnospirales</taxon>
        <taxon>Defluviitaleaceae</taxon>
        <taxon>Defluviitalea</taxon>
    </lineage>
</organism>
<dbReference type="Proteomes" id="UP000483018">
    <property type="component" value="Unassembled WGS sequence"/>
</dbReference>
<dbReference type="SUPFAM" id="SSF53067">
    <property type="entry name" value="Actin-like ATPase domain"/>
    <property type="match status" value="2"/>
</dbReference>
<dbReference type="InterPro" id="IPR050696">
    <property type="entry name" value="FtsA/MreB"/>
</dbReference>
<dbReference type="CDD" id="cd24049">
    <property type="entry name" value="ASKHA_NBD_PilM"/>
    <property type="match status" value="1"/>
</dbReference>
<reference evidence="1 2" key="1">
    <citation type="submission" date="2019-12" db="EMBL/GenBank/DDBJ databases">
        <title>Defluviitalea raffinosedens, isolated from a biogas fermenter, genome sequencing and characterization.</title>
        <authorList>
            <person name="Rettenmaier R."/>
            <person name="Schneider M."/>
            <person name="Neuhaus K."/>
            <person name="Liebl W."/>
            <person name="Zverlov V."/>
        </authorList>
    </citation>
    <scope>NUCLEOTIDE SEQUENCE [LARGE SCALE GENOMIC DNA]</scope>
    <source>
        <strain evidence="1 2">249c-K6</strain>
    </source>
</reference>
<dbReference type="OrthoDB" id="5291956at2"/>
<evidence type="ECO:0000313" key="2">
    <source>
        <dbReference type="Proteomes" id="UP000483018"/>
    </source>
</evidence>
<dbReference type="Pfam" id="PF11104">
    <property type="entry name" value="PilM_2"/>
    <property type="match status" value="1"/>
</dbReference>
<sequence length="352" mass="40590">MRNITLDIGSQNIRIVEGKSFGKIFTATNLCSIQTPLTVYEDGMLYDIETLANYLKDKVKQHNIKASYISYIIESSYILSREIEAPAIKKHELSSMIHYEMEHNLPNPVDYYILQFKVIHKFVEEGINRLKILVSAVPKHMVESYFKLSKMLNLEPHILNVKHDSVINLFKKQCEGSKNIIFLLLDMGHSSIDAMIYDQCRYRYKRRIDLGGKDISEEIAAFYHLSISEAEQRKKDSARINLESREDNTIESITRKHVDEWIEEINKIILYFTKTNEGQAIHKIWLYGGSSKIPGISEYISLKTGISTSSVYDVVSTNLIKMKINKPETDIKDLYTDYANALSGCIRSRMIP</sequence>
<gene>
    <name evidence="1" type="primary">pilM</name>
    <name evidence="1" type="ORF">GND95_09775</name>
</gene>
<protein>
    <submittedName>
        <fullName evidence="1">Type IV pilus assembly protein PilM</fullName>
    </submittedName>
</protein>
<keyword evidence="2" id="KW-1185">Reference proteome</keyword>
<accession>A0A7C8HDW9</accession>
<evidence type="ECO:0000313" key="1">
    <source>
        <dbReference type="EMBL" id="KAE9633154.1"/>
    </source>
</evidence>
<dbReference type="InterPro" id="IPR043129">
    <property type="entry name" value="ATPase_NBD"/>
</dbReference>
<dbReference type="PIRSF" id="PIRSF019169">
    <property type="entry name" value="PilM"/>
    <property type="match status" value="1"/>
</dbReference>
<dbReference type="AlphaFoldDB" id="A0A7C8HDW9"/>
<comment type="caution">
    <text evidence="1">The sequence shown here is derived from an EMBL/GenBank/DDBJ whole genome shotgun (WGS) entry which is preliminary data.</text>
</comment>
<dbReference type="Gene3D" id="3.30.420.40">
    <property type="match status" value="2"/>
</dbReference>
<name>A0A7C8HDW9_9FIRM</name>